<reference evidence="1 2" key="2">
    <citation type="submission" date="2013-11" db="EMBL/GenBank/DDBJ databases">
        <title>The Genome Sequence of Phytophthora parasitica INRA-310.</title>
        <authorList>
            <consortium name="The Broad Institute Genomics Platform"/>
            <person name="Russ C."/>
            <person name="Tyler B."/>
            <person name="Panabieres F."/>
            <person name="Shan W."/>
            <person name="Tripathy S."/>
            <person name="Grunwald N."/>
            <person name="Machado M."/>
            <person name="Johnson C.S."/>
            <person name="Arredondo F."/>
            <person name="Hong C."/>
            <person name="Coffey M."/>
            <person name="Young S.K."/>
            <person name="Zeng Q."/>
            <person name="Gargeya S."/>
            <person name="Fitzgerald M."/>
            <person name="Abouelleil A."/>
            <person name="Alvarado L."/>
            <person name="Chapman S.B."/>
            <person name="Gainer-Dewar J."/>
            <person name="Goldberg J."/>
            <person name="Griggs A."/>
            <person name="Gujja S."/>
            <person name="Hansen M."/>
            <person name="Howarth C."/>
            <person name="Imamovic A."/>
            <person name="Ireland A."/>
            <person name="Larimer J."/>
            <person name="McCowan C."/>
            <person name="Murphy C."/>
            <person name="Pearson M."/>
            <person name="Poon T.W."/>
            <person name="Priest M."/>
            <person name="Roberts A."/>
            <person name="Saif S."/>
            <person name="Shea T."/>
            <person name="Sykes S."/>
            <person name="Wortman J."/>
            <person name="Nusbaum C."/>
            <person name="Birren B."/>
        </authorList>
    </citation>
    <scope>NUCLEOTIDE SEQUENCE [LARGE SCALE GENOMIC DNA]</scope>
    <source>
        <strain evidence="1 2">INRA-310</strain>
    </source>
</reference>
<evidence type="ECO:0000313" key="2">
    <source>
        <dbReference type="Proteomes" id="UP000018817"/>
    </source>
</evidence>
<reference evidence="2" key="1">
    <citation type="submission" date="2011-12" db="EMBL/GenBank/DDBJ databases">
        <authorList>
            <consortium name="The Broad Institute Genome Sequencing Platform"/>
            <person name="Russ C."/>
            <person name="Tyler B."/>
            <person name="Panabieres F."/>
            <person name="Shan W."/>
            <person name="Tripathy S."/>
            <person name="Grunwald N."/>
            <person name="Machado M."/>
            <person name="Young S.K."/>
            <person name="Zeng Q."/>
            <person name="Gargeya S."/>
            <person name="Fitzgerald M."/>
            <person name="Haas B."/>
            <person name="Abouelleil A."/>
            <person name="Alvarado L."/>
            <person name="Arachchi H.M."/>
            <person name="Berlin A."/>
            <person name="Chapman S.B."/>
            <person name="Gearin G."/>
            <person name="Goldberg J."/>
            <person name="Griggs A."/>
            <person name="Gujja S."/>
            <person name="Hansen M."/>
            <person name="Heiman D."/>
            <person name="Howarth C."/>
            <person name="Larimer J."/>
            <person name="Lui A."/>
            <person name="MacDonald P.J.P."/>
            <person name="McCowen C."/>
            <person name="Montmayeur A."/>
            <person name="Murphy C."/>
            <person name="Neiman D."/>
            <person name="Pearson M."/>
            <person name="Priest M."/>
            <person name="Roberts A."/>
            <person name="Saif S."/>
            <person name="Shea T."/>
            <person name="Sisk P."/>
            <person name="Stolte C."/>
            <person name="Sykes S."/>
            <person name="Wortman J."/>
            <person name="Nusbaum C."/>
            <person name="Birren B."/>
        </authorList>
    </citation>
    <scope>NUCLEOTIDE SEQUENCE [LARGE SCALE GENOMIC DNA]</scope>
    <source>
        <strain evidence="2">INRA-310</strain>
    </source>
</reference>
<proteinExistence type="predicted"/>
<sequence>MLFTGEDTERDILLETSIPSNTSGFTQKIRDQILAQRMYLD</sequence>
<evidence type="ECO:0000313" key="1">
    <source>
        <dbReference type="EMBL" id="ETM98384.1"/>
    </source>
</evidence>
<dbReference type="RefSeq" id="XP_008916327.1">
    <property type="nucleotide sequence ID" value="XM_008918079.1"/>
</dbReference>
<accession>W2PEG6</accession>
<protein>
    <submittedName>
        <fullName evidence="1">Uncharacterized protein</fullName>
    </submittedName>
</protein>
<dbReference type="GeneID" id="20193233"/>
<organism evidence="1 2">
    <name type="scientific">Phytophthora nicotianae (strain INRA-310)</name>
    <name type="common">Phytophthora parasitica</name>
    <dbReference type="NCBI Taxonomy" id="761204"/>
    <lineage>
        <taxon>Eukaryota</taxon>
        <taxon>Sar</taxon>
        <taxon>Stramenopiles</taxon>
        <taxon>Oomycota</taxon>
        <taxon>Peronosporomycetes</taxon>
        <taxon>Peronosporales</taxon>
        <taxon>Peronosporaceae</taxon>
        <taxon>Phytophthora</taxon>
    </lineage>
</organism>
<name>W2PEG6_PHYN3</name>
<gene>
    <name evidence="1" type="ORF">PPTG_24634</name>
</gene>
<dbReference type="Proteomes" id="UP000018817">
    <property type="component" value="Unassembled WGS sequence"/>
</dbReference>
<dbReference type="EMBL" id="KI669697">
    <property type="protein sequence ID" value="ETM98384.1"/>
    <property type="molecule type" value="Genomic_DNA"/>
</dbReference>
<dbReference type="VEuPathDB" id="FungiDB:PPTG_24634"/>
<dbReference type="AlphaFoldDB" id="W2PEG6"/>